<feature type="transmembrane region" description="Helical" evidence="8">
    <location>
        <begin position="288"/>
        <end position="308"/>
    </location>
</feature>
<evidence type="ECO:0000256" key="6">
    <source>
        <dbReference type="ARBA" id="ARBA00022989"/>
    </source>
</evidence>
<reference evidence="9 10" key="1">
    <citation type="submission" date="2021-03" db="EMBL/GenBank/DDBJ databases">
        <title>Whole genome sequence of Jiella sp. MQZ13P-4.</title>
        <authorList>
            <person name="Tuo L."/>
        </authorList>
    </citation>
    <scope>NUCLEOTIDE SEQUENCE [LARGE SCALE GENOMIC DNA]</scope>
    <source>
        <strain evidence="9 10">MQZ13P-4</strain>
    </source>
</reference>
<proteinExistence type="inferred from homology"/>
<dbReference type="PANTHER" id="PTHR36838">
    <property type="entry name" value="AUXIN EFFLUX CARRIER FAMILY PROTEIN"/>
    <property type="match status" value="1"/>
</dbReference>
<feature type="transmembrane region" description="Helical" evidence="8">
    <location>
        <begin position="64"/>
        <end position="86"/>
    </location>
</feature>
<dbReference type="Proteomes" id="UP000664288">
    <property type="component" value="Unassembled WGS sequence"/>
</dbReference>
<keyword evidence="3" id="KW-0813">Transport</keyword>
<feature type="transmembrane region" description="Helical" evidence="8">
    <location>
        <begin position="6"/>
        <end position="25"/>
    </location>
</feature>
<feature type="transmembrane region" description="Helical" evidence="8">
    <location>
        <begin position="162"/>
        <end position="183"/>
    </location>
</feature>
<accession>A0ABS3J9T2</accession>
<keyword evidence="7 8" id="KW-0472">Membrane</keyword>
<organism evidence="9 10">
    <name type="scientific">Jiella sonneratiae</name>
    <dbReference type="NCBI Taxonomy" id="2816856"/>
    <lineage>
        <taxon>Bacteria</taxon>
        <taxon>Pseudomonadati</taxon>
        <taxon>Pseudomonadota</taxon>
        <taxon>Alphaproteobacteria</taxon>
        <taxon>Hyphomicrobiales</taxon>
        <taxon>Aurantimonadaceae</taxon>
        <taxon>Jiella</taxon>
    </lineage>
</organism>
<feature type="transmembrane region" description="Helical" evidence="8">
    <location>
        <begin position="136"/>
        <end position="155"/>
    </location>
</feature>
<gene>
    <name evidence="9" type="ORF">J1C47_22535</name>
</gene>
<keyword evidence="10" id="KW-1185">Reference proteome</keyword>
<dbReference type="InterPro" id="IPR004776">
    <property type="entry name" value="Mem_transp_PIN-like"/>
</dbReference>
<feature type="transmembrane region" description="Helical" evidence="8">
    <location>
        <begin position="32"/>
        <end position="52"/>
    </location>
</feature>
<keyword evidence="4" id="KW-1003">Cell membrane</keyword>
<evidence type="ECO:0000256" key="8">
    <source>
        <dbReference type="SAM" id="Phobius"/>
    </source>
</evidence>
<name>A0ABS3J9T2_9HYPH</name>
<comment type="similarity">
    <text evidence="2">Belongs to the auxin efflux carrier (TC 2.A.69) family.</text>
</comment>
<keyword evidence="5 8" id="KW-0812">Transmembrane</keyword>
<feature type="transmembrane region" description="Helical" evidence="8">
    <location>
        <begin position="227"/>
        <end position="249"/>
    </location>
</feature>
<dbReference type="Gene3D" id="1.20.1530.20">
    <property type="match status" value="1"/>
</dbReference>
<dbReference type="InterPro" id="IPR038770">
    <property type="entry name" value="Na+/solute_symporter_sf"/>
</dbReference>
<evidence type="ECO:0000256" key="3">
    <source>
        <dbReference type="ARBA" id="ARBA00022448"/>
    </source>
</evidence>
<dbReference type="Pfam" id="PF03547">
    <property type="entry name" value="Mem_trans"/>
    <property type="match status" value="1"/>
</dbReference>
<evidence type="ECO:0000256" key="7">
    <source>
        <dbReference type="ARBA" id="ARBA00023136"/>
    </source>
</evidence>
<evidence type="ECO:0000313" key="10">
    <source>
        <dbReference type="Proteomes" id="UP000664288"/>
    </source>
</evidence>
<feature type="transmembrane region" description="Helical" evidence="8">
    <location>
        <begin position="107"/>
        <end position="130"/>
    </location>
</feature>
<evidence type="ECO:0000256" key="2">
    <source>
        <dbReference type="ARBA" id="ARBA00010145"/>
    </source>
</evidence>
<comment type="subcellular location">
    <subcellularLocation>
        <location evidence="1">Cell membrane</location>
        <topology evidence="1">Multi-pass membrane protein</topology>
    </subcellularLocation>
</comment>
<evidence type="ECO:0000256" key="1">
    <source>
        <dbReference type="ARBA" id="ARBA00004651"/>
    </source>
</evidence>
<dbReference type="RefSeq" id="WP_207353068.1">
    <property type="nucleotide sequence ID" value="NZ_JAFMPY010000043.1"/>
</dbReference>
<evidence type="ECO:0000256" key="5">
    <source>
        <dbReference type="ARBA" id="ARBA00022692"/>
    </source>
</evidence>
<dbReference type="PANTHER" id="PTHR36838:SF3">
    <property type="entry name" value="TRANSPORTER AUXIN EFFLUX CARRIER EC FAMILY"/>
    <property type="match status" value="1"/>
</dbReference>
<evidence type="ECO:0000313" key="9">
    <source>
        <dbReference type="EMBL" id="MBO0906438.1"/>
    </source>
</evidence>
<sequence length="320" mass="33475">MIEIVGLISPFFGLIALGFAAGRLAPHPIGGLAWLNVLVIYIALPALLFELVSQTPVDKLASVGFITATTLSTFIVFAAGMGIALFRSGGDVRSATIQALGGAYGNIGFMGPGIALATLGPAAGVPVALIFCFDNALHFVMAPLMMALGGERLAFLPMIRQVLFRIFTHPFIIATIVGAAAAVAGVHPTGPLETFLSLLASAAAPCALFAMGVTLALRPVKRIPPELFTIVPMKLLLHPLVVWLVLGLAGRFDPVWVKAAMLLASLPTATNVFVIAQQYEVWVERASTVVLVTTVLSVVTVTLLLYGITSGLVPAHPFAD</sequence>
<feature type="transmembrane region" description="Helical" evidence="8">
    <location>
        <begin position="255"/>
        <end position="276"/>
    </location>
</feature>
<dbReference type="EMBL" id="JAFMPY010000043">
    <property type="protein sequence ID" value="MBO0906438.1"/>
    <property type="molecule type" value="Genomic_DNA"/>
</dbReference>
<comment type="caution">
    <text evidence="9">The sequence shown here is derived from an EMBL/GenBank/DDBJ whole genome shotgun (WGS) entry which is preliminary data.</text>
</comment>
<evidence type="ECO:0000256" key="4">
    <source>
        <dbReference type="ARBA" id="ARBA00022475"/>
    </source>
</evidence>
<protein>
    <submittedName>
        <fullName evidence="9">AEC family transporter</fullName>
    </submittedName>
</protein>
<feature type="transmembrane region" description="Helical" evidence="8">
    <location>
        <begin position="195"/>
        <end position="215"/>
    </location>
</feature>
<keyword evidence="6 8" id="KW-1133">Transmembrane helix</keyword>